<keyword evidence="2" id="KW-1133">Transmembrane helix</keyword>
<organism evidence="3 4">
    <name type="scientific">Microbulbifer aggregans</name>
    <dbReference type="NCBI Taxonomy" id="1769779"/>
    <lineage>
        <taxon>Bacteria</taxon>
        <taxon>Pseudomonadati</taxon>
        <taxon>Pseudomonadota</taxon>
        <taxon>Gammaproteobacteria</taxon>
        <taxon>Cellvibrionales</taxon>
        <taxon>Microbulbiferaceae</taxon>
        <taxon>Microbulbifer</taxon>
    </lineage>
</organism>
<dbReference type="KEGG" id="micc:AUP74_01918"/>
<feature type="region of interest" description="Disordered" evidence="1">
    <location>
        <begin position="42"/>
        <end position="81"/>
    </location>
</feature>
<name>A0A1C9W883_9GAMM</name>
<dbReference type="Pfam" id="PF03597">
    <property type="entry name" value="FixS"/>
    <property type="match status" value="1"/>
</dbReference>
<feature type="compositionally biased region" description="Basic and acidic residues" evidence="1">
    <location>
        <begin position="59"/>
        <end position="75"/>
    </location>
</feature>
<gene>
    <name evidence="3" type="ORF">AUP74_01918</name>
</gene>
<dbReference type="PATRIC" id="fig|1769779.3.peg.1923"/>
<dbReference type="RefSeq" id="WP_069947370.1">
    <property type="nucleotide sequence ID" value="NZ_CP014143.1"/>
</dbReference>
<dbReference type="STRING" id="1769779.AUP74_01918"/>
<evidence type="ECO:0000313" key="3">
    <source>
        <dbReference type="EMBL" id="AOS97348.1"/>
    </source>
</evidence>
<proteinExistence type="predicted"/>
<evidence type="ECO:0000313" key="4">
    <source>
        <dbReference type="Proteomes" id="UP000095672"/>
    </source>
</evidence>
<dbReference type="InterPro" id="IPR004714">
    <property type="entry name" value="Cyt_oxidase_maturation_cbb3"/>
</dbReference>
<dbReference type="Proteomes" id="UP000095672">
    <property type="component" value="Chromosome"/>
</dbReference>
<accession>A0A1C9W883</accession>
<evidence type="ECO:0000256" key="1">
    <source>
        <dbReference type="SAM" id="MobiDB-lite"/>
    </source>
</evidence>
<feature type="transmembrane region" description="Helical" evidence="2">
    <location>
        <begin position="6"/>
        <end position="26"/>
    </location>
</feature>
<keyword evidence="2" id="KW-0472">Membrane</keyword>
<dbReference type="OrthoDB" id="9802763at2"/>
<dbReference type="EMBL" id="CP014143">
    <property type="protein sequence ID" value="AOS97348.1"/>
    <property type="molecule type" value="Genomic_DNA"/>
</dbReference>
<evidence type="ECO:0000256" key="2">
    <source>
        <dbReference type="SAM" id="Phobius"/>
    </source>
</evidence>
<reference evidence="4" key="1">
    <citation type="submission" date="2016-01" db="EMBL/GenBank/DDBJ databases">
        <title>Complete genome sequence of Microbulbifer sp. CCB-MM1, a halophile isolated from Matang Mangrove Forest, Perak.</title>
        <authorList>
            <person name="Moh T.H."/>
            <person name="Dinesh B."/>
            <person name="Lau N.-S."/>
            <person name="Go F."/>
            <person name="Alexander Chong S.-C."/>
        </authorList>
    </citation>
    <scope>NUCLEOTIDE SEQUENCE [LARGE SCALE GENOMIC DNA]</scope>
    <source>
        <strain evidence="4">CCB-MM1</strain>
    </source>
</reference>
<dbReference type="PANTHER" id="PTHR41532:SF1">
    <property type="entry name" value="FIXS PROTEIN"/>
    <property type="match status" value="1"/>
</dbReference>
<dbReference type="PANTHER" id="PTHR41532">
    <property type="entry name" value="FIXS PROTEIN"/>
    <property type="match status" value="1"/>
</dbReference>
<keyword evidence="2" id="KW-0812">Transmembrane</keyword>
<sequence length="81" mass="9189">MDSLYFLIPIAIIFVTIAVKVFFWAVNNGQYDDLDTEGRRILFDDDDPRPSAGTAKPAVSEKVEDRQTPENKNPETGEEDR</sequence>
<keyword evidence="4" id="KW-1185">Reference proteome</keyword>
<dbReference type="AlphaFoldDB" id="A0A1C9W883"/>
<protein>
    <submittedName>
        <fullName evidence="3">Cytochrome oxidase maturation protein cbb3-type</fullName>
    </submittedName>
</protein>
<dbReference type="NCBIfam" id="TIGR00847">
    <property type="entry name" value="ccoS"/>
    <property type="match status" value="1"/>
</dbReference>